<dbReference type="Proteomes" id="UP000325755">
    <property type="component" value="Chromosome"/>
</dbReference>
<accession>A0A5Q0BIH0</accession>
<feature type="transmembrane region" description="Helical" evidence="1">
    <location>
        <begin position="215"/>
        <end position="231"/>
    </location>
</feature>
<keyword evidence="3" id="KW-1185">Reference proteome</keyword>
<dbReference type="OrthoDB" id="9816293at2"/>
<dbReference type="EMBL" id="CP044205">
    <property type="protein sequence ID" value="QFY42001.1"/>
    <property type="molecule type" value="Genomic_DNA"/>
</dbReference>
<keyword evidence="1" id="KW-0812">Transmembrane</keyword>
<dbReference type="PANTHER" id="PTHR35813:SF1">
    <property type="entry name" value="INNER MEMBRANE PROTEIN YBAN"/>
    <property type="match status" value="1"/>
</dbReference>
<dbReference type="PANTHER" id="PTHR35813">
    <property type="entry name" value="INNER MEMBRANE PROTEIN YBAN"/>
    <property type="match status" value="1"/>
</dbReference>
<dbReference type="Pfam" id="PF04304">
    <property type="entry name" value="DUF454"/>
    <property type="match status" value="1"/>
</dbReference>
<feature type="transmembrane region" description="Helical" evidence="1">
    <location>
        <begin position="152"/>
        <end position="178"/>
    </location>
</feature>
<protein>
    <submittedName>
        <fullName evidence="2">DUF454 domain-containing protein</fullName>
    </submittedName>
</protein>
<keyword evidence="1" id="KW-0472">Membrane</keyword>
<name>A0A5Q0BIH0_9GAMM</name>
<evidence type="ECO:0000256" key="1">
    <source>
        <dbReference type="SAM" id="Phobius"/>
    </source>
</evidence>
<sequence>MIVCYDNPRHSCGRRNSSMHKKGHGAPKFEISFSNGCNALYIQCHVLFQAKHRRLCREIIAALLWQPNIDHAYIDLNAATLNVDFTPGCDSPNQLANSVAEAIRAGLTAWKALPAGKSDDATQTHTEMLRAQPIVATGKLRIWLLLKASASFVMTIIGMILPGIPTLPFLILTSYYLARSSPRLHTQLLKSHFLGDILRDWEQNYALSYESKKKLLQILFVVTALTLLVLPKTPLSLGLVAVSVLLSLYGIQSLPDDRQSGITPSAEPAV</sequence>
<evidence type="ECO:0000313" key="2">
    <source>
        <dbReference type="EMBL" id="QFY42001.1"/>
    </source>
</evidence>
<dbReference type="GO" id="GO:0005886">
    <property type="term" value="C:plasma membrane"/>
    <property type="evidence" value="ECO:0007669"/>
    <property type="project" value="TreeGrafter"/>
</dbReference>
<keyword evidence="1" id="KW-1133">Transmembrane helix</keyword>
<dbReference type="AlphaFoldDB" id="A0A5Q0BIH0"/>
<reference evidence="2 3" key="1">
    <citation type="submission" date="2019-09" db="EMBL/GenBank/DDBJ databases">
        <title>Ecophysiology of the spiral-shaped methanotroph Methylospira mobilis as revealed by the complete genome sequence.</title>
        <authorList>
            <person name="Oshkin I.Y."/>
            <person name="Dedysh S.N."/>
            <person name="Miroshnikov K."/>
            <person name="Danilova O.V."/>
            <person name="Hakobyan A."/>
            <person name="Liesack W."/>
        </authorList>
    </citation>
    <scope>NUCLEOTIDE SEQUENCE [LARGE SCALE GENOMIC DNA]</scope>
    <source>
        <strain evidence="2 3">Shm1</strain>
    </source>
</reference>
<organism evidence="2 3">
    <name type="scientific">Candidatus Methylospira mobilis</name>
    <dbReference type="NCBI Taxonomy" id="1808979"/>
    <lineage>
        <taxon>Bacteria</taxon>
        <taxon>Pseudomonadati</taxon>
        <taxon>Pseudomonadota</taxon>
        <taxon>Gammaproteobacteria</taxon>
        <taxon>Methylococcales</taxon>
        <taxon>Methylococcaceae</taxon>
        <taxon>Candidatus Methylospira</taxon>
    </lineage>
</organism>
<dbReference type="InParanoid" id="A0A5Q0BIH0"/>
<gene>
    <name evidence="2" type="ORF">F6R98_04605</name>
</gene>
<proteinExistence type="predicted"/>
<dbReference type="InterPro" id="IPR007401">
    <property type="entry name" value="DUF454"/>
</dbReference>
<evidence type="ECO:0000313" key="3">
    <source>
        <dbReference type="Proteomes" id="UP000325755"/>
    </source>
</evidence>
<dbReference type="KEGG" id="mmob:F6R98_04605"/>